<evidence type="ECO:0000313" key="2">
    <source>
        <dbReference type="EMBL" id="CAB4694181.1"/>
    </source>
</evidence>
<reference evidence="2" key="1">
    <citation type="submission" date="2020-05" db="EMBL/GenBank/DDBJ databases">
        <authorList>
            <person name="Chiriac C."/>
            <person name="Salcher M."/>
            <person name="Ghai R."/>
            <person name="Kavagutti S V."/>
        </authorList>
    </citation>
    <scope>NUCLEOTIDE SEQUENCE</scope>
</reference>
<dbReference type="AlphaFoldDB" id="A0A6J6P4G2"/>
<gene>
    <name evidence="2" type="ORF">UFOPK2589_00456</name>
</gene>
<protein>
    <submittedName>
        <fullName evidence="2">Unannotated protein</fullName>
    </submittedName>
</protein>
<accession>A0A6J6P4G2</accession>
<proteinExistence type="predicted"/>
<feature type="region of interest" description="Disordered" evidence="1">
    <location>
        <begin position="57"/>
        <end position="76"/>
    </location>
</feature>
<evidence type="ECO:0000256" key="1">
    <source>
        <dbReference type="SAM" id="MobiDB-lite"/>
    </source>
</evidence>
<organism evidence="2">
    <name type="scientific">freshwater metagenome</name>
    <dbReference type="NCBI Taxonomy" id="449393"/>
    <lineage>
        <taxon>unclassified sequences</taxon>
        <taxon>metagenomes</taxon>
        <taxon>ecological metagenomes</taxon>
    </lineage>
</organism>
<sequence>MMVRKAGIAIPKSSQSIDLICVIIKKPTITRAGVAASYGITATSGAKNVVSRKQIPVTTDAKPVRAPSPTPDADSI</sequence>
<dbReference type="EMBL" id="CAEZXT010000018">
    <property type="protein sequence ID" value="CAB4694181.1"/>
    <property type="molecule type" value="Genomic_DNA"/>
</dbReference>
<name>A0A6J6P4G2_9ZZZZ</name>